<dbReference type="Pfam" id="PF00147">
    <property type="entry name" value="Fibrinogen_C"/>
    <property type="match status" value="1"/>
</dbReference>
<proteinExistence type="predicted"/>
<dbReference type="OrthoDB" id="6273946at2759"/>
<dbReference type="Gene3D" id="3.90.215.10">
    <property type="entry name" value="Gamma Fibrinogen, chain A, domain 1"/>
    <property type="match status" value="1"/>
</dbReference>
<dbReference type="CDD" id="cd00087">
    <property type="entry name" value="FReD"/>
    <property type="match status" value="1"/>
</dbReference>
<feature type="domain" description="Fibrinogen C-terminal" evidence="2">
    <location>
        <begin position="115"/>
        <end position="330"/>
    </location>
</feature>
<keyword evidence="4" id="KW-1185">Reference proteome</keyword>
<evidence type="ECO:0000256" key="1">
    <source>
        <dbReference type="SAM" id="Coils"/>
    </source>
</evidence>
<accession>A0A8S4PY76</accession>
<keyword evidence="1" id="KW-0175">Coiled coil</keyword>
<dbReference type="Gene3D" id="1.20.5.170">
    <property type="match status" value="1"/>
</dbReference>
<feature type="coiled-coil region" evidence="1">
    <location>
        <begin position="62"/>
        <end position="116"/>
    </location>
</feature>
<organism evidence="3 4">
    <name type="scientific">Owenia fusiformis</name>
    <name type="common">Polychaete worm</name>
    <dbReference type="NCBI Taxonomy" id="6347"/>
    <lineage>
        <taxon>Eukaryota</taxon>
        <taxon>Metazoa</taxon>
        <taxon>Spiralia</taxon>
        <taxon>Lophotrochozoa</taxon>
        <taxon>Annelida</taxon>
        <taxon>Polychaeta</taxon>
        <taxon>Sedentaria</taxon>
        <taxon>Canalipalpata</taxon>
        <taxon>Sabellida</taxon>
        <taxon>Oweniida</taxon>
        <taxon>Oweniidae</taxon>
        <taxon>Owenia</taxon>
    </lineage>
</organism>
<dbReference type="EMBL" id="CAIIXF020000011">
    <property type="protein sequence ID" value="CAH1798379.1"/>
    <property type="molecule type" value="Genomic_DNA"/>
</dbReference>
<dbReference type="InterPro" id="IPR050373">
    <property type="entry name" value="Fibrinogen_C-term_domain"/>
</dbReference>
<evidence type="ECO:0000313" key="3">
    <source>
        <dbReference type="EMBL" id="CAH1798379.1"/>
    </source>
</evidence>
<dbReference type="SUPFAM" id="SSF56496">
    <property type="entry name" value="Fibrinogen C-terminal domain-like"/>
    <property type="match status" value="1"/>
</dbReference>
<name>A0A8S4PY76_OWEFU</name>
<comment type="caution">
    <text evidence="3">The sequence shown here is derived from an EMBL/GenBank/DDBJ whole genome shotgun (WGS) entry which is preliminary data.</text>
</comment>
<reference evidence="3" key="1">
    <citation type="submission" date="2022-03" db="EMBL/GenBank/DDBJ databases">
        <authorList>
            <person name="Martin C."/>
        </authorList>
    </citation>
    <scope>NUCLEOTIDE SEQUENCE</scope>
</reference>
<dbReference type="InterPro" id="IPR014716">
    <property type="entry name" value="Fibrinogen_a/b/g_C_1"/>
</dbReference>
<feature type="non-terminal residue" evidence="3">
    <location>
        <position position="1"/>
    </location>
</feature>
<dbReference type="GO" id="GO:0005615">
    <property type="term" value="C:extracellular space"/>
    <property type="evidence" value="ECO:0007669"/>
    <property type="project" value="TreeGrafter"/>
</dbReference>
<evidence type="ECO:0000259" key="2">
    <source>
        <dbReference type="PROSITE" id="PS51406"/>
    </source>
</evidence>
<dbReference type="AlphaFoldDB" id="A0A8S4PY76"/>
<dbReference type="Proteomes" id="UP000749559">
    <property type="component" value="Unassembled WGS sequence"/>
</dbReference>
<dbReference type="PANTHER" id="PTHR19143">
    <property type="entry name" value="FIBRINOGEN/TENASCIN/ANGIOPOEITIN"/>
    <property type="match status" value="1"/>
</dbReference>
<gene>
    <name evidence="3" type="ORF">OFUS_LOCUS22530</name>
</gene>
<dbReference type="PROSITE" id="PS51406">
    <property type="entry name" value="FIBRINOGEN_C_2"/>
    <property type="match status" value="1"/>
</dbReference>
<dbReference type="InterPro" id="IPR002181">
    <property type="entry name" value="Fibrinogen_a/b/g_C_dom"/>
</dbReference>
<dbReference type="InterPro" id="IPR036056">
    <property type="entry name" value="Fibrinogen-like_C"/>
</dbReference>
<dbReference type="PANTHER" id="PTHR19143:SF327">
    <property type="entry name" value="FI21813P1-RELATED"/>
    <property type="match status" value="1"/>
</dbReference>
<sequence>QHKILTRIRKMRMNNSIGKLFLTVSLMFNIIQDNNAEGGTCGQKLSQKKDLWEIRDTITGDVITLKEEVSNLREEVSKLKNVVSTCVNKPDVKCDNAELKDDIQKIRNDLQMLLSATTVGVPDCENQLDGRVNIRATDRVFKTQCLNGWLVFARRFDGSVDFYRNWTDYKNGFGHTDGEYFLGFNQILSVLKQGSYKLRIELTTWPDQGNVTKYAEYSTFDLAGESEQFRITVLGYSGTAGNSMYYHNYAKFSTRDKEHDTWSGNCATMWLGAWWYKGCLITNPFGPYMSSSQCDVAAQCMYWGNWPENIGGPYNRNYSFRKMRMMIRRV</sequence>
<evidence type="ECO:0000313" key="4">
    <source>
        <dbReference type="Proteomes" id="UP000749559"/>
    </source>
</evidence>
<dbReference type="SMART" id="SM00186">
    <property type="entry name" value="FBG"/>
    <property type="match status" value="1"/>
</dbReference>
<protein>
    <recommendedName>
        <fullName evidence="2">Fibrinogen C-terminal domain-containing protein</fullName>
    </recommendedName>
</protein>